<dbReference type="OrthoDB" id="3067581at2759"/>
<keyword evidence="2" id="KW-0472">Membrane</keyword>
<dbReference type="SUPFAM" id="SSF48208">
    <property type="entry name" value="Six-hairpin glycosidases"/>
    <property type="match status" value="1"/>
</dbReference>
<dbReference type="GeneID" id="59348215"/>
<evidence type="ECO:0000313" key="4">
    <source>
        <dbReference type="EMBL" id="KAF7296752.1"/>
    </source>
</evidence>
<evidence type="ECO:0000313" key="5">
    <source>
        <dbReference type="Proteomes" id="UP000636479"/>
    </source>
</evidence>
<dbReference type="InterPro" id="IPR008928">
    <property type="entry name" value="6-hairpin_glycosidase_sf"/>
</dbReference>
<dbReference type="InterPro" id="IPR005198">
    <property type="entry name" value="Glyco_hydro_76"/>
</dbReference>
<protein>
    <submittedName>
        <fullName evidence="4">Glycoside hydrolase family 76 protein</fullName>
    </submittedName>
</protein>
<evidence type="ECO:0000256" key="1">
    <source>
        <dbReference type="SAM" id="MobiDB-lite"/>
    </source>
</evidence>
<keyword evidence="5" id="KW-1185">Reference proteome</keyword>
<dbReference type="Pfam" id="PF03663">
    <property type="entry name" value="Glyco_hydro_76"/>
    <property type="match status" value="1"/>
</dbReference>
<proteinExistence type="predicted"/>
<evidence type="ECO:0000256" key="3">
    <source>
        <dbReference type="SAM" id="SignalP"/>
    </source>
</evidence>
<feature type="region of interest" description="Disordered" evidence="1">
    <location>
        <begin position="501"/>
        <end position="614"/>
    </location>
</feature>
<dbReference type="PANTHER" id="PTHR47791:SF3">
    <property type="entry name" value="MEIOTICALLY UP-REGULATED GENE 191 PROTEIN"/>
    <property type="match status" value="1"/>
</dbReference>
<dbReference type="Proteomes" id="UP000636479">
    <property type="component" value="Unassembled WGS sequence"/>
</dbReference>
<keyword evidence="3" id="KW-0732">Signal</keyword>
<dbReference type="GO" id="GO:0005975">
    <property type="term" value="P:carbohydrate metabolic process"/>
    <property type="evidence" value="ECO:0007669"/>
    <property type="project" value="InterPro"/>
</dbReference>
<dbReference type="EMBL" id="JACAZF010000008">
    <property type="protein sequence ID" value="KAF7296752.1"/>
    <property type="molecule type" value="Genomic_DNA"/>
</dbReference>
<accession>A0A8H6SD52</accession>
<dbReference type="AlphaFoldDB" id="A0A8H6SD52"/>
<keyword evidence="2" id="KW-0812">Transmembrane</keyword>
<feature type="transmembrane region" description="Helical" evidence="2">
    <location>
        <begin position="443"/>
        <end position="467"/>
    </location>
</feature>
<comment type="caution">
    <text evidence="4">The sequence shown here is derived from an EMBL/GenBank/DDBJ whole genome shotgun (WGS) entry which is preliminary data.</text>
</comment>
<keyword evidence="2" id="KW-1133">Transmembrane helix</keyword>
<name>A0A8H6SD52_9AGAR</name>
<dbReference type="PANTHER" id="PTHR47791">
    <property type="entry name" value="MEIOTICALLY UP-REGULATED GENE 191 PROTEIN"/>
    <property type="match status" value="1"/>
</dbReference>
<reference evidence="4" key="1">
    <citation type="submission" date="2020-05" db="EMBL/GenBank/DDBJ databases">
        <title>Mycena genomes resolve the evolution of fungal bioluminescence.</title>
        <authorList>
            <person name="Tsai I.J."/>
        </authorList>
    </citation>
    <scope>NUCLEOTIDE SEQUENCE</scope>
    <source>
        <strain evidence="4">171206Taipei</strain>
    </source>
</reference>
<sequence>MLSLPLILAAAVAQVLSDPQPLAQAPSSWRKPNINTSLKDRVSLAQAAISQAIGQLDTTNSMFPDPSNTYSISGAFYSQLAEFDQLTNQSQYAANLGGYYGSAKTLLQQQFGAANFTGFYINDGLNFGHGAIIAYKTYNVSTFLQYAIQTWWAAVPYTLTQTALDAGKIPSKSFNLTASCQGITMAGGTFWSKDQQNPDIVGLATGSFLVLSALLAEATADPLYLSAALQSMTFIHSHLYNVQNVVQDLISARANDSCALGSAGLQPYNSGFMIEGLAVLYTLSKNATYSKMIDDIVSASLATTGWQDATGIIQTGVNKTGDGTLPRGLVAAYRRNATSPSLRPYIASYLAVQYNAAVDLAKKSGGDIYGQSWLGPAGTTFNAGAQVNAIQALISSIALDDPILPPTPLSLSSSGFSFSSNAPGSSPTLPSSPGPTHKTKTSIGGVVGGVVGGLVALALLAGLAFCWGRKRGHSRLKTPSPQSPNSALDMRDRHFDFLAGYTGQLPDEQPQSTNVTVASSPHQQFGGSPHISPYQVHDPVLPVQVGGSLNPVRRAPSPSPSSESWALPPPTLIGAETHSSSDSPSVLSADTGRSLSPLSPKRRQASDPAIQAVTEQPTTEELVRMLYDRMNSRPGTNVGGYEEALPEYRTAVVP</sequence>
<dbReference type="InterPro" id="IPR053169">
    <property type="entry name" value="MUG_Protein"/>
</dbReference>
<gene>
    <name evidence="4" type="ORF">MIND_00905800</name>
</gene>
<dbReference type="GO" id="GO:0016787">
    <property type="term" value="F:hydrolase activity"/>
    <property type="evidence" value="ECO:0007669"/>
    <property type="project" value="UniProtKB-KW"/>
</dbReference>
<dbReference type="Gene3D" id="1.50.10.20">
    <property type="match status" value="1"/>
</dbReference>
<keyword evidence="4" id="KW-0378">Hydrolase</keyword>
<feature type="compositionally biased region" description="Polar residues" evidence="1">
    <location>
        <begin position="509"/>
        <end position="526"/>
    </location>
</feature>
<evidence type="ECO:0000256" key="2">
    <source>
        <dbReference type="SAM" id="Phobius"/>
    </source>
</evidence>
<feature type="signal peptide" evidence="3">
    <location>
        <begin position="1"/>
        <end position="17"/>
    </location>
</feature>
<organism evidence="4 5">
    <name type="scientific">Mycena indigotica</name>
    <dbReference type="NCBI Taxonomy" id="2126181"/>
    <lineage>
        <taxon>Eukaryota</taxon>
        <taxon>Fungi</taxon>
        <taxon>Dikarya</taxon>
        <taxon>Basidiomycota</taxon>
        <taxon>Agaricomycotina</taxon>
        <taxon>Agaricomycetes</taxon>
        <taxon>Agaricomycetidae</taxon>
        <taxon>Agaricales</taxon>
        <taxon>Marasmiineae</taxon>
        <taxon>Mycenaceae</taxon>
        <taxon>Mycena</taxon>
    </lineage>
</organism>
<dbReference type="RefSeq" id="XP_037217111.1">
    <property type="nucleotide sequence ID" value="XM_037365699.1"/>
</dbReference>
<feature type="chain" id="PRO_5034293102" evidence="3">
    <location>
        <begin position="18"/>
        <end position="654"/>
    </location>
</feature>